<evidence type="ECO:0000313" key="1">
    <source>
        <dbReference type="EMBL" id="LAB35048.1"/>
    </source>
</evidence>
<accession>A0A2D4MPP5</accession>
<reference evidence="1" key="2">
    <citation type="submission" date="2017-11" db="EMBL/GenBank/DDBJ databases">
        <title>Coralsnake Venomics: Analyses of Venom Gland Transcriptomes and Proteomes of Six Brazilian Taxa.</title>
        <authorList>
            <person name="Aird S.D."/>
            <person name="Jorge da Silva N."/>
            <person name="Qiu L."/>
            <person name="Villar-Briones A."/>
            <person name="Aparecida-Saddi V."/>
            <person name="Campos-Telles M.P."/>
            <person name="Grau M."/>
            <person name="Mikheyev A.S."/>
        </authorList>
    </citation>
    <scope>NUCLEOTIDE SEQUENCE</scope>
    <source>
        <tissue evidence="1">Venom_gland</tissue>
    </source>
</reference>
<name>A0A2D4MPP5_9SAUR</name>
<proteinExistence type="predicted"/>
<sequence>MFHFRYLPSPEKQIKTIHFQSLEELKFFLAFKVNFWMLNFASNSMFAQQIQYYASHDRLGHWILLIPKNLQLSFCKVELTSNIFCSFKNSDHLPKLKLT</sequence>
<protein>
    <submittedName>
        <fullName evidence="1">Uncharacterized protein</fullName>
    </submittedName>
</protein>
<organism evidence="1">
    <name type="scientific">Micrurus spixii</name>
    <name type="common">Amazon coral snake</name>
    <dbReference type="NCBI Taxonomy" id="129469"/>
    <lineage>
        <taxon>Eukaryota</taxon>
        <taxon>Metazoa</taxon>
        <taxon>Chordata</taxon>
        <taxon>Craniata</taxon>
        <taxon>Vertebrata</taxon>
        <taxon>Euteleostomi</taxon>
        <taxon>Lepidosauria</taxon>
        <taxon>Squamata</taxon>
        <taxon>Bifurcata</taxon>
        <taxon>Unidentata</taxon>
        <taxon>Episquamata</taxon>
        <taxon>Toxicofera</taxon>
        <taxon>Serpentes</taxon>
        <taxon>Colubroidea</taxon>
        <taxon>Elapidae</taxon>
        <taxon>Elapinae</taxon>
        <taxon>Micrurus</taxon>
    </lineage>
</organism>
<dbReference type="AlphaFoldDB" id="A0A2D4MPP5"/>
<reference evidence="1" key="1">
    <citation type="submission" date="2017-07" db="EMBL/GenBank/DDBJ databases">
        <authorList>
            <person name="Mikheyev A."/>
            <person name="Grau M."/>
        </authorList>
    </citation>
    <scope>NUCLEOTIDE SEQUENCE</scope>
    <source>
        <tissue evidence="1">Venom_gland</tissue>
    </source>
</reference>
<dbReference type="EMBL" id="IACM01105727">
    <property type="protein sequence ID" value="LAB35048.1"/>
    <property type="molecule type" value="Transcribed_RNA"/>
</dbReference>